<comment type="catalytic activity">
    <reaction evidence="5">
        <text>butanoate + ATP + CoA = butanoyl-CoA + AMP + diphosphate</text>
        <dbReference type="Rhea" id="RHEA:46172"/>
        <dbReference type="ChEBI" id="CHEBI:17968"/>
        <dbReference type="ChEBI" id="CHEBI:30616"/>
        <dbReference type="ChEBI" id="CHEBI:33019"/>
        <dbReference type="ChEBI" id="CHEBI:57287"/>
        <dbReference type="ChEBI" id="CHEBI:57371"/>
        <dbReference type="ChEBI" id="CHEBI:456215"/>
    </reaction>
    <physiologicalReaction direction="left-to-right" evidence="5">
        <dbReference type="Rhea" id="RHEA:46173"/>
    </physiologicalReaction>
</comment>
<dbReference type="GO" id="GO:0003987">
    <property type="term" value="F:acetate-CoA ligase activity"/>
    <property type="evidence" value="ECO:0007669"/>
    <property type="project" value="UniProtKB-EC"/>
</dbReference>
<evidence type="ECO:0000256" key="4">
    <source>
        <dbReference type="ARBA" id="ARBA00042755"/>
    </source>
</evidence>
<evidence type="ECO:0000259" key="8">
    <source>
        <dbReference type="Pfam" id="PF16177"/>
    </source>
</evidence>
<reference evidence="9" key="1">
    <citation type="submission" date="2021-12" db="EMBL/GenBank/DDBJ databases">
        <authorList>
            <person name="King R."/>
        </authorList>
    </citation>
    <scope>NUCLEOTIDE SEQUENCE</scope>
</reference>
<dbReference type="AlphaFoldDB" id="A0A9P0FEH8"/>
<dbReference type="InterPro" id="IPR000873">
    <property type="entry name" value="AMP-dep_synth/lig_dom"/>
</dbReference>
<dbReference type="PANTHER" id="PTHR43347">
    <property type="entry name" value="ACYL-COA SYNTHETASE"/>
    <property type="match status" value="1"/>
</dbReference>
<dbReference type="Gene3D" id="3.40.50.12780">
    <property type="entry name" value="N-terminal domain of ligase-like"/>
    <property type="match status" value="1"/>
</dbReference>
<evidence type="ECO:0000313" key="10">
    <source>
        <dbReference type="Proteomes" id="UP001154078"/>
    </source>
</evidence>
<dbReference type="InterPro" id="IPR042099">
    <property type="entry name" value="ANL_N_sf"/>
</dbReference>
<dbReference type="PROSITE" id="PS00455">
    <property type="entry name" value="AMP_BINDING"/>
    <property type="match status" value="1"/>
</dbReference>
<feature type="domain" description="AMP-dependent synthetase/ligase" evidence="6">
    <location>
        <begin position="65"/>
        <end position="447"/>
    </location>
</feature>
<dbReference type="Proteomes" id="UP001154078">
    <property type="component" value="Chromosome 11"/>
</dbReference>
<feature type="domain" description="Acetyl-coenzyme A synthetase N-terminal" evidence="8">
    <location>
        <begin position="4"/>
        <end position="58"/>
    </location>
</feature>
<dbReference type="InterPro" id="IPR025110">
    <property type="entry name" value="AMP-bd_C"/>
</dbReference>
<evidence type="ECO:0000256" key="3">
    <source>
        <dbReference type="ARBA" id="ARBA00040004"/>
    </source>
</evidence>
<evidence type="ECO:0000256" key="1">
    <source>
        <dbReference type="ARBA" id="ARBA00006432"/>
    </source>
</evidence>
<dbReference type="InterPro" id="IPR045851">
    <property type="entry name" value="AMP-bd_C_sf"/>
</dbReference>
<dbReference type="InterPro" id="IPR020845">
    <property type="entry name" value="AMP-binding_CS"/>
</dbReference>
<dbReference type="Gene3D" id="3.30.300.30">
    <property type="match status" value="1"/>
</dbReference>
<evidence type="ECO:0000259" key="7">
    <source>
        <dbReference type="Pfam" id="PF13193"/>
    </source>
</evidence>
<dbReference type="EC" id="6.2.1.1" evidence="2"/>
<dbReference type="SUPFAM" id="SSF56801">
    <property type="entry name" value="Acetyl-CoA synthetase-like"/>
    <property type="match status" value="1"/>
</dbReference>
<dbReference type="Pfam" id="PF13193">
    <property type="entry name" value="AMP-binding_C"/>
    <property type="match status" value="1"/>
</dbReference>
<proteinExistence type="inferred from homology"/>
<dbReference type="InterPro" id="IPR032387">
    <property type="entry name" value="ACAS_N"/>
</dbReference>
<comment type="similarity">
    <text evidence="1">Belongs to the ATP-dependent AMP-binding enzyme family.</text>
</comment>
<evidence type="ECO:0000256" key="2">
    <source>
        <dbReference type="ARBA" id="ARBA00013275"/>
    </source>
</evidence>
<dbReference type="Pfam" id="PF00501">
    <property type="entry name" value="AMP-binding"/>
    <property type="match status" value="1"/>
</dbReference>
<dbReference type="EMBL" id="OV121142">
    <property type="protein sequence ID" value="CAH0549868.1"/>
    <property type="molecule type" value="Genomic_DNA"/>
</dbReference>
<dbReference type="PANTHER" id="PTHR43347:SF3">
    <property type="entry name" value="ACYL-COA SYNTHETASE SHORT-CHAIN FAMILY MEMBER 3, MITOCHONDRIAL"/>
    <property type="match status" value="1"/>
</dbReference>
<dbReference type="GO" id="GO:0050218">
    <property type="term" value="F:propionate-CoA ligase activity"/>
    <property type="evidence" value="ECO:0007669"/>
    <property type="project" value="TreeGrafter"/>
</dbReference>
<protein>
    <recommendedName>
        <fullName evidence="3">Acyl-CoA synthetase short-chain family member 3, mitochondrial</fullName>
        <ecNumber evidence="2">6.2.1.1</ecNumber>
    </recommendedName>
    <alternativeName>
        <fullName evidence="4">Acetate--CoA ligase 3</fullName>
    </alternativeName>
</protein>
<dbReference type="OrthoDB" id="1706066at2759"/>
<dbReference type="GO" id="GO:0005759">
    <property type="term" value="C:mitochondrial matrix"/>
    <property type="evidence" value="ECO:0007669"/>
    <property type="project" value="TreeGrafter"/>
</dbReference>
<gene>
    <name evidence="9" type="ORF">MELIAE_LOCUS2878</name>
</gene>
<dbReference type="Pfam" id="PF16177">
    <property type="entry name" value="ACAS_N"/>
    <property type="match status" value="1"/>
</dbReference>
<feature type="domain" description="AMP-binding enzyme C-terminal" evidence="7">
    <location>
        <begin position="513"/>
        <end position="591"/>
    </location>
</feature>
<keyword evidence="10" id="KW-1185">Reference proteome</keyword>
<evidence type="ECO:0000313" key="9">
    <source>
        <dbReference type="EMBL" id="CAH0549868.1"/>
    </source>
</evidence>
<name>A0A9P0FEH8_BRAAE</name>
<accession>A0A9P0FEH8</accession>
<evidence type="ECO:0000259" key="6">
    <source>
        <dbReference type="Pfam" id="PF00501"/>
    </source>
</evidence>
<evidence type="ECO:0000256" key="5">
    <source>
        <dbReference type="ARBA" id="ARBA00047935"/>
    </source>
</evidence>
<organism evidence="9 10">
    <name type="scientific">Brassicogethes aeneus</name>
    <name type="common">Rape pollen beetle</name>
    <name type="synonym">Meligethes aeneus</name>
    <dbReference type="NCBI Taxonomy" id="1431903"/>
    <lineage>
        <taxon>Eukaryota</taxon>
        <taxon>Metazoa</taxon>
        <taxon>Ecdysozoa</taxon>
        <taxon>Arthropoda</taxon>
        <taxon>Hexapoda</taxon>
        <taxon>Insecta</taxon>
        <taxon>Pterygota</taxon>
        <taxon>Neoptera</taxon>
        <taxon>Endopterygota</taxon>
        <taxon>Coleoptera</taxon>
        <taxon>Polyphaga</taxon>
        <taxon>Cucujiformia</taxon>
        <taxon>Nitidulidae</taxon>
        <taxon>Meligethinae</taxon>
        <taxon>Brassicogethes</taxon>
    </lineage>
</organism>
<sequence>MNLYKDIYKESIKYPERFWCKQGKLLNWHRPWKKVLDNSKKPFTKWFVGGKINACYNAIDRHVENGKGDKIALIHDSPLTAIKEKLSYRELMQKTSKLAGALSSYGVIKGDVVLIYMPLIPETVIAMLATARLGAVHSVVFGGFAAGEVCLRIQHAKPKIIIVASCGIEPNKIVDFIQILGNALLLSTHQPKKCIIYQRKKFLEGLLDPKRDISWDDALKTAKDHPCVPIESNEPLYILYTSGTTGNPKAVQRPIGGHLVTLAWTMKYIYNLKKSDVWWATSDFGWVVGHSYMCYAPLLAGLTSVIYEGKPTTTPNSEEYFRIIAEHKVNAMFTVPTVVKLLKEANPNGFCRNKYDISSLSQIWFAGEHCDLTSKKWTEQVFGVEVSNHWWQTETGSAITAMCSGLKNPCKATDFTVGLPVPGFNIKILSENKKEAGINKLGRIVVELPLPPGTLSTLYKAPQRFLETYFIKFPGYFDTMDLGYVDENGLIYITARSDDVINVAGHRLSTLAMENVVLYHPNVSNACVVSVPDKIKGEVPFCLYVINKGSLKSEYVISQELVDMVRSLIGPVASFRLCASIRGLPTTISGKICRKSISDLARNKLTKVNKTFGENCKKKYFHCSVCKSLLLTKLISYS</sequence>